<dbReference type="PANTHER" id="PTHR32024">
    <property type="entry name" value="TRK SYSTEM POTASSIUM UPTAKE PROTEIN TRKG-RELATED"/>
    <property type="match status" value="1"/>
</dbReference>
<feature type="transmembrane region" description="Helical" evidence="9">
    <location>
        <begin position="292"/>
        <end position="311"/>
    </location>
</feature>
<keyword evidence="5 9" id="KW-0812">Transmembrane</keyword>
<evidence type="ECO:0000256" key="7">
    <source>
        <dbReference type="ARBA" id="ARBA00023065"/>
    </source>
</evidence>
<gene>
    <name evidence="10" type="ORF">E5986_01415</name>
</gene>
<feature type="transmembrane region" description="Helical" evidence="9">
    <location>
        <begin position="202"/>
        <end position="221"/>
    </location>
</feature>
<organism evidence="10 11">
    <name type="scientific">Adlercreutzia caecimuris</name>
    <dbReference type="NCBI Taxonomy" id="671266"/>
    <lineage>
        <taxon>Bacteria</taxon>
        <taxon>Bacillati</taxon>
        <taxon>Actinomycetota</taxon>
        <taxon>Coriobacteriia</taxon>
        <taxon>Eggerthellales</taxon>
        <taxon>Eggerthellaceae</taxon>
        <taxon>Adlercreutzia</taxon>
    </lineage>
</organism>
<dbReference type="GO" id="GO:0008324">
    <property type="term" value="F:monoatomic cation transmembrane transporter activity"/>
    <property type="evidence" value="ECO:0007669"/>
    <property type="project" value="InterPro"/>
</dbReference>
<evidence type="ECO:0000313" key="11">
    <source>
        <dbReference type="Proteomes" id="UP000308978"/>
    </source>
</evidence>
<comment type="similarity">
    <text evidence="2">Belongs to the TrkH potassium transport family.</text>
</comment>
<evidence type="ECO:0000313" key="10">
    <source>
        <dbReference type="EMBL" id="THG38974.1"/>
    </source>
</evidence>
<dbReference type="GO" id="GO:0005886">
    <property type="term" value="C:plasma membrane"/>
    <property type="evidence" value="ECO:0007669"/>
    <property type="project" value="UniProtKB-SubCell"/>
</dbReference>
<evidence type="ECO:0000256" key="2">
    <source>
        <dbReference type="ARBA" id="ARBA00009137"/>
    </source>
</evidence>
<keyword evidence="3" id="KW-0813">Transport</keyword>
<name>A0A4S4G789_9ACTN</name>
<accession>A0A4S4G789</accession>
<feature type="transmembrane region" description="Helical" evidence="9">
    <location>
        <begin position="259"/>
        <end position="280"/>
    </location>
</feature>
<evidence type="ECO:0000256" key="8">
    <source>
        <dbReference type="ARBA" id="ARBA00023136"/>
    </source>
</evidence>
<dbReference type="Pfam" id="PF02386">
    <property type="entry name" value="TrkH"/>
    <property type="match status" value="2"/>
</dbReference>
<feature type="transmembrane region" description="Helical" evidence="9">
    <location>
        <begin position="475"/>
        <end position="500"/>
    </location>
</feature>
<evidence type="ECO:0000256" key="6">
    <source>
        <dbReference type="ARBA" id="ARBA00022989"/>
    </source>
</evidence>
<keyword evidence="4" id="KW-1003">Cell membrane</keyword>
<feature type="transmembrane region" description="Helical" evidence="9">
    <location>
        <begin position="160"/>
        <end position="182"/>
    </location>
</feature>
<dbReference type="Proteomes" id="UP000308978">
    <property type="component" value="Unassembled WGS sequence"/>
</dbReference>
<feature type="transmembrane region" description="Helical" evidence="9">
    <location>
        <begin position="424"/>
        <end position="445"/>
    </location>
</feature>
<keyword evidence="8 9" id="KW-0472">Membrane</keyword>
<proteinExistence type="inferred from homology"/>
<dbReference type="GO" id="GO:0030001">
    <property type="term" value="P:metal ion transport"/>
    <property type="evidence" value="ECO:0007669"/>
    <property type="project" value="UniProtKB-ARBA"/>
</dbReference>
<feature type="transmembrane region" description="Helical" evidence="9">
    <location>
        <begin position="63"/>
        <end position="82"/>
    </location>
</feature>
<reference evidence="10 11" key="1">
    <citation type="submission" date="2019-04" db="EMBL/GenBank/DDBJ databases">
        <title>Microbes associate with the intestines of laboratory mice.</title>
        <authorList>
            <person name="Navarre W."/>
            <person name="Wong E."/>
            <person name="Huang K.C."/>
            <person name="Tropini C."/>
            <person name="Ng K."/>
            <person name="Yu B."/>
        </authorList>
    </citation>
    <scope>NUCLEOTIDE SEQUENCE [LARGE SCALE GENOMIC DNA]</scope>
    <source>
        <strain evidence="10 11">NM80_B27</strain>
    </source>
</reference>
<protein>
    <submittedName>
        <fullName evidence="10">TrkH family potassium uptake protein</fullName>
    </submittedName>
</protein>
<comment type="caution">
    <text evidence="10">The sequence shown here is derived from an EMBL/GenBank/DDBJ whole genome shotgun (WGS) entry which is preliminary data.</text>
</comment>
<dbReference type="RefSeq" id="WP_136432668.1">
    <property type="nucleotide sequence ID" value="NZ_SSTJ01000001.1"/>
</dbReference>
<sequence>MAKLRSSAISPSVVVGAVNEGRPHPLAPLARYVGVAVMFVGLAGLVPLAVLPAHPAEVPLAPCFIFPGLGAAVAGYLVYFAVPDPGPSVRLTRGQAAACTVLVWVLAIIVYAVPYVAAGLLTPMQAVFESTSGLTTTGLSVVDVDTCPAIFLFYRSLTCYLGGVGLVLILTCVVSQTGGLGVYNAEGHTDHLLPSAAKTARLILLIYTGLILGGALAYGLAGMTPFDALNISMCAVPTGGFATHSESIAYWHSPLIDGITIVLMIAGGTNFLLLFLLLRGKLKALLTHIETPLYFGAVAIATPVAAGLFLAQGTAADVPDALRHSLFQVVSVLTSTGFQTIPSFGDLSPALLFLFGLLMLAGAEARSTSGGIKLYRVAVAARGLAHDLHGRYGNKRHVTSIKINRFGKRSVLTDEDVSEAQTFVALYLLVAAVGTFLLILCGATLQEALFDFISCLGSTGVGTGFLGAESGPVPLFIGCAGMLLGRLEIIPLFLGVRALASTAWKGVRRDRT</sequence>
<dbReference type="AlphaFoldDB" id="A0A4S4G789"/>
<evidence type="ECO:0000256" key="1">
    <source>
        <dbReference type="ARBA" id="ARBA00004651"/>
    </source>
</evidence>
<keyword evidence="6 9" id="KW-1133">Transmembrane helix</keyword>
<evidence type="ECO:0000256" key="9">
    <source>
        <dbReference type="SAM" id="Phobius"/>
    </source>
</evidence>
<feature type="transmembrane region" description="Helical" evidence="9">
    <location>
        <begin position="102"/>
        <end position="121"/>
    </location>
</feature>
<comment type="subcellular location">
    <subcellularLocation>
        <location evidence="1">Cell membrane</location>
        <topology evidence="1">Multi-pass membrane protein</topology>
    </subcellularLocation>
</comment>
<keyword evidence="7" id="KW-0406">Ion transport</keyword>
<evidence type="ECO:0000256" key="5">
    <source>
        <dbReference type="ARBA" id="ARBA00022692"/>
    </source>
</evidence>
<evidence type="ECO:0000256" key="4">
    <source>
        <dbReference type="ARBA" id="ARBA00022475"/>
    </source>
</evidence>
<dbReference type="InterPro" id="IPR003445">
    <property type="entry name" value="Cat_transpt"/>
</dbReference>
<feature type="transmembrane region" description="Helical" evidence="9">
    <location>
        <begin position="347"/>
        <end position="365"/>
    </location>
</feature>
<dbReference type="EMBL" id="SSTJ01000001">
    <property type="protein sequence ID" value="THG38974.1"/>
    <property type="molecule type" value="Genomic_DNA"/>
</dbReference>
<dbReference type="PANTHER" id="PTHR32024:SF2">
    <property type="entry name" value="TRK SYSTEM POTASSIUM UPTAKE PROTEIN TRKG-RELATED"/>
    <property type="match status" value="1"/>
</dbReference>
<feature type="transmembrane region" description="Helical" evidence="9">
    <location>
        <begin position="29"/>
        <end position="51"/>
    </location>
</feature>
<evidence type="ECO:0000256" key="3">
    <source>
        <dbReference type="ARBA" id="ARBA00022448"/>
    </source>
</evidence>